<evidence type="ECO:0000259" key="10">
    <source>
        <dbReference type="Pfam" id="PF00150"/>
    </source>
</evidence>
<evidence type="ECO:0000256" key="6">
    <source>
        <dbReference type="ARBA" id="ARBA00023326"/>
    </source>
</evidence>
<dbReference type="eggNOG" id="COG2730">
    <property type="taxonomic scope" value="Bacteria"/>
</dbReference>
<keyword evidence="2 7" id="KW-0378">Hydrolase</keyword>
<evidence type="ECO:0000256" key="1">
    <source>
        <dbReference type="ARBA" id="ARBA00005641"/>
    </source>
</evidence>
<dbReference type="PROSITE" id="PS51257">
    <property type="entry name" value="PROKAR_LIPOPROTEIN"/>
    <property type="match status" value="1"/>
</dbReference>
<keyword evidence="6" id="KW-0624">Polysaccharide degradation</keyword>
<accession>A0A1H9NA26</accession>
<dbReference type="OrthoDB" id="9800955at2"/>
<dbReference type="GO" id="GO:0030245">
    <property type="term" value="P:cellulose catabolic process"/>
    <property type="evidence" value="ECO:0007669"/>
    <property type="project" value="UniProtKB-KW"/>
</dbReference>
<organism evidence="11 12">
    <name type="scientific">Butyrivibrio fibrisolvens</name>
    <dbReference type="NCBI Taxonomy" id="831"/>
    <lineage>
        <taxon>Bacteria</taxon>
        <taxon>Bacillati</taxon>
        <taxon>Bacillota</taxon>
        <taxon>Clostridia</taxon>
        <taxon>Lachnospirales</taxon>
        <taxon>Lachnospiraceae</taxon>
        <taxon>Butyrivibrio</taxon>
    </lineage>
</organism>
<dbReference type="Gene3D" id="3.20.20.80">
    <property type="entry name" value="Glycosidases"/>
    <property type="match status" value="1"/>
</dbReference>
<dbReference type="AlphaFoldDB" id="A0A1H9NA26"/>
<feature type="chain" id="PRO_5039684875" evidence="9">
    <location>
        <begin position="22"/>
        <end position="459"/>
    </location>
</feature>
<dbReference type="Proteomes" id="UP000182584">
    <property type="component" value="Unassembled WGS sequence"/>
</dbReference>
<keyword evidence="9" id="KW-0732">Signal</keyword>
<keyword evidence="4" id="KW-0119">Carbohydrate metabolism</keyword>
<dbReference type="EMBL" id="FOGJ01000004">
    <property type="protein sequence ID" value="SER32253.1"/>
    <property type="molecule type" value="Genomic_DNA"/>
</dbReference>
<dbReference type="InterPro" id="IPR017853">
    <property type="entry name" value="GH"/>
</dbReference>
<evidence type="ECO:0000256" key="8">
    <source>
        <dbReference type="SAM" id="MobiDB-lite"/>
    </source>
</evidence>
<dbReference type="PANTHER" id="PTHR31297">
    <property type="entry name" value="GLUCAN ENDO-1,6-BETA-GLUCOSIDASE B"/>
    <property type="match status" value="1"/>
</dbReference>
<evidence type="ECO:0000256" key="9">
    <source>
        <dbReference type="SAM" id="SignalP"/>
    </source>
</evidence>
<dbReference type="SUPFAM" id="SSF51445">
    <property type="entry name" value="(Trans)glycosidases"/>
    <property type="match status" value="1"/>
</dbReference>
<sequence>MKKKVVSVLLALLLVGCGVSGNDSGNGSVDDKADSGAVTNVSAGADVSEAGDNSDNNAGSTDDTSESLTGDTNADASTLDSDKEAQEMATEIVIPELDITQKDIPDNDGLKFVQDMKLGYNIGNTFDAFVDNGVKDDLTIETAWGNDKVTKDYIKAIHDNGFNTVRIPISWHNHVDEDLKINEAWLDRVQEVVDYAIEEDMYVIINIHHDNHLEANGFYPDEDHKEQSLKYVESIWTQVADRFKDYDDKLVFEALNEPRLVGHTNEWWIDPNNEDCKEAIAIINELNQKFVDVVRASGGNNGDRYLMCPGYCASPDGVLNDGFVIPTDSADNKIILSIHAYTPYSFALESPGIDNFDASSYDSRKDIDYFMDKIYTKYISQGIPVLIGECGAVDKNGNLQDRVDWAAYYTAKARSCGLTVTIWDNGAFTGNGELFGFIRRDDGTLEYPEVMEAMLKYCE</sequence>
<feature type="signal peptide" evidence="9">
    <location>
        <begin position="1"/>
        <end position="21"/>
    </location>
</feature>
<evidence type="ECO:0000256" key="5">
    <source>
        <dbReference type="ARBA" id="ARBA00023295"/>
    </source>
</evidence>
<evidence type="ECO:0000313" key="12">
    <source>
        <dbReference type="Proteomes" id="UP000182584"/>
    </source>
</evidence>
<keyword evidence="3" id="KW-0136">Cellulose degradation</keyword>
<dbReference type="RefSeq" id="WP_074754606.1">
    <property type="nucleotide sequence ID" value="NZ_FOGJ01000004.1"/>
</dbReference>
<evidence type="ECO:0000256" key="2">
    <source>
        <dbReference type="ARBA" id="ARBA00022801"/>
    </source>
</evidence>
<dbReference type="GO" id="GO:0009986">
    <property type="term" value="C:cell surface"/>
    <property type="evidence" value="ECO:0007669"/>
    <property type="project" value="TreeGrafter"/>
</dbReference>
<evidence type="ECO:0000256" key="4">
    <source>
        <dbReference type="ARBA" id="ARBA00023277"/>
    </source>
</evidence>
<feature type="region of interest" description="Disordered" evidence="8">
    <location>
        <begin position="43"/>
        <end position="85"/>
    </location>
</feature>
<feature type="domain" description="Glycoside hydrolase family 5" evidence="10">
    <location>
        <begin position="140"/>
        <end position="427"/>
    </location>
</feature>
<dbReference type="InterPro" id="IPR001547">
    <property type="entry name" value="Glyco_hydro_5"/>
</dbReference>
<keyword evidence="5 7" id="KW-0326">Glycosidase</keyword>
<protein>
    <submittedName>
        <fullName evidence="11">Endoglucanase</fullName>
    </submittedName>
</protein>
<dbReference type="GO" id="GO:0008422">
    <property type="term" value="F:beta-glucosidase activity"/>
    <property type="evidence" value="ECO:0007669"/>
    <property type="project" value="TreeGrafter"/>
</dbReference>
<name>A0A1H9NA26_BUTFI</name>
<dbReference type="GO" id="GO:0005576">
    <property type="term" value="C:extracellular region"/>
    <property type="evidence" value="ECO:0007669"/>
    <property type="project" value="TreeGrafter"/>
</dbReference>
<dbReference type="Pfam" id="PF00150">
    <property type="entry name" value="Cellulase"/>
    <property type="match status" value="1"/>
</dbReference>
<evidence type="ECO:0000256" key="7">
    <source>
        <dbReference type="RuleBase" id="RU361153"/>
    </source>
</evidence>
<gene>
    <name evidence="11" type="ORF">SAMN04487884_10491</name>
</gene>
<comment type="similarity">
    <text evidence="1 7">Belongs to the glycosyl hydrolase 5 (cellulase A) family.</text>
</comment>
<dbReference type="PANTHER" id="PTHR31297:SF41">
    <property type="entry name" value="ENDOGLUCANASE, PUTATIVE (AFU_ORTHOLOGUE AFUA_5G01830)-RELATED"/>
    <property type="match status" value="1"/>
</dbReference>
<dbReference type="InterPro" id="IPR050386">
    <property type="entry name" value="Glycosyl_hydrolase_5"/>
</dbReference>
<reference evidence="11 12" key="1">
    <citation type="submission" date="2016-10" db="EMBL/GenBank/DDBJ databases">
        <authorList>
            <person name="de Groot N.N."/>
        </authorList>
    </citation>
    <scope>NUCLEOTIDE SEQUENCE [LARGE SCALE GENOMIC DNA]</scope>
    <source>
        <strain evidence="11 12">AR40</strain>
    </source>
</reference>
<evidence type="ECO:0000256" key="3">
    <source>
        <dbReference type="ARBA" id="ARBA00023001"/>
    </source>
</evidence>
<feature type="compositionally biased region" description="Polar residues" evidence="8">
    <location>
        <begin position="51"/>
        <end position="79"/>
    </location>
</feature>
<evidence type="ECO:0000313" key="11">
    <source>
        <dbReference type="EMBL" id="SER32253.1"/>
    </source>
</evidence>
<proteinExistence type="inferred from homology"/>